<dbReference type="EMBL" id="PFOD01000070">
    <property type="protein sequence ID" value="PIZ64796.1"/>
    <property type="molecule type" value="Genomic_DNA"/>
</dbReference>
<evidence type="ECO:0000313" key="3">
    <source>
        <dbReference type="Proteomes" id="UP000230027"/>
    </source>
</evidence>
<proteinExistence type="predicted"/>
<protein>
    <recommendedName>
        <fullName evidence="4">YtxH domain-containing protein</fullName>
    </recommendedName>
</protein>
<gene>
    <name evidence="2" type="ORF">COY14_04015</name>
</gene>
<reference evidence="3" key="1">
    <citation type="submission" date="2017-09" db="EMBL/GenBank/DDBJ databases">
        <title>Depth-based differentiation of microbial function through sediment-hosted aquifers and enrichment of novel symbionts in the deep terrestrial subsurface.</title>
        <authorList>
            <person name="Probst A.J."/>
            <person name="Ladd B."/>
            <person name="Jarett J.K."/>
            <person name="Geller-Mcgrath D.E."/>
            <person name="Sieber C.M.K."/>
            <person name="Emerson J.B."/>
            <person name="Anantharaman K."/>
            <person name="Thomas B.C."/>
            <person name="Malmstrom R."/>
            <person name="Stieglmeier M."/>
            <person name="Klingl A."/>
            <person name="Woyke T."/>
            <person name="Ryan C.M."/>
            <person name="Banfield J.F."/>
        </authorList>
    </citation>
    <scope>NUCLEOTIDE SEQUENCE [LARGE SCALE GENOMIC DNA]</scope>
</reference>
<evidence type="ECO:0008006" key="4">
    <source>
        <dbReference type="Google" id="ProtNLM"/>
    </source>
</evidence>
<comment type="caution">
    <text evidence="2">The sequence shown here is derived from an EMBL/GenBank/DDBJ whole genome shotgun (WGS) entry which is preliminary data.</text>
</comment>
<organism evidence="2 3">
    <name type="scientific">Candidatus Roizmanbacteria bacterium CG_4_10_14_0_2_um_filter_36_9</name>
    <dbReference type="NCBI Taxonomy" id="1974823"/>
    <lineage>
        <taxon>Bacteria</taxon>
        <taxon>Candidatus Roizmaniibacteriota</taxon>
    </lineage>
</organism>
<dbReference type="AlphaFoldDB" id="A0A2M7U300"/>
<dbReference type="Proteomes" id="UP000230027">
    <property type="component" value="Unassembled WGS sequence"/>
</dbReference>
<feature type="transmembrane region" description="Helical" evidence="1">
    <location>
        <begin position="12"/>
        <end position="30"/>
    </location>
</feature>
<evidence type="ECO:0000256" key="1">
    <source>
        <dbReference type="SAM" id="Phobius"/>
    </source>
</evidence>
<keyword evidence="1" id="KW-0812">Transmembrane</keyword>
<keyword evidence="1" id="KW-1133">Transmembrane helix</keyword>
<sequence length="71" mass="7834">MGKKPNNTEPFWSGYALGALCGGVITYVFATKKGRETLTKILSHSDTLENDSDKILQLIQTTMCALNNQKK</sequence>
<accession>A0A2M7U300</accession>
<evidence type="ECO:0000313" key="2">
    <source>
        <dbReference type="EMBL" id="PIZ64796.1"/>
    </source>
</evidence>
<name>A0A2M7U300_9BACT</name>
<keyword evidence="1" id="KW-0472">Membrane</keyword>